<accession>A0A2N3N6K9</accession>
<feature type="signal peptide" evidence="1">
    <location>
        <begin position="1"/>
        <end position="19"/>
    </location>
</feature>
<evidence type="ECO:0000256" key="1">
    <source>
        <dbReference type="SAM" id="SignalP"/>
    </source>
</evidence>
<dbReference type="OrthoDB" id="3513524at2759"/>
<dbReference type="AlphaFoldDB" id="A0A2N3N6K9"/>
<proteinExistence type="predicted"/>
<keyword evidence="1" id="KW-0732">Signal</keyword>
<organism evidence="2 3">
    <name type="scientific">Lomentospora prolificans</name>
    <dbReference type="NCBI Taxonomy" id="41688"/>
    <lineage>
        <taxon>Eukaryota</taxon>
        <taxon>Fungi</taxon>
        <taxon>Dikarya</taxon>
        <taxon>Ascomycota</taxon>
        <taxon>Pezizomycotina</taxon>
        <taxon>Sordariomycetes</taxon>
        <taxon>Hypocreomycetidae</taxon>
        <taxon>Microascales</taxon>
        <taxon>Microascaceae</taxon>
        <taxon>Lomentospora</taxon>
    </lineage>
</organism>
<sequence length="179" mass="19183">MQFSSIFLSILASAAAAAANTVTFQSQDGTGRTIVFTPNAGYSELPDVYVEGHGTAVAEFPQGWIGNWYSVSDGSARSPGMLGEVAFQGWNGLTYFDVSAIVNANDHVGVKEMWPKNSNSPTSGCKVFPCSNAYYLPDDVQTKTTQETDLVCTLGGSGSSKRDEDEDGNVKRDFVLGKW</sequence>
<evidence type="ECO:0008006" key="4">
    <source>
        <dbReference type="Google" id="ProtNLM"/>
    </source>
</evidence>
<evidence type="ECO:0000313" key="3">
    <source>
        <dbReference type="Proteomes" id="UP000233524"/>
    </source>
</evidence>
<keyword evidence="3" id="KW-1185">Reference proteome</keyword>
<protein>
    <recommendedName>
        <fullName evidence="4">DNase1 protein</fullName>
    </recommendedName>
</protein>
<reference evidence="2 3" key="1">
    <citation type="journal article" date="2017" name="G3 (Bethesda)">
        <title>First Draft Genome Sequence of the Pathogenic Fungus Lomentospora prolificans (Formerly Scedosporium prolificans).</title>
        <authorList>
            <person name="Luo R."/>
            <person name="Zimin A."/>
            <person name="Workman R."/>
            <person name="Fan Y."/>
            <person name="Pertea G."/>
            <person name="Grossman N."/>
            <person name="Wear M.P."/>
            <person name="Jia B."/>
            <person name="Miller H."/>
            <person name="Casadevall A."/>
            <person name="Timp W."/>
            <person name="Zhang S.X."/>
            <person name="Salzberg S.L."/>
        </authorList>
    </citation>
    <scope>NUCLEOTIDE SEQUENCE [LARGE SCALE GENOMIC DNA]</scope>
    <source>
        <strain evidence="2 3">JHH-5317</strain>
    </source>
</reference>
<feature type="chain" id="PRO_5014665404" description="DNase1 protein" evidence="1">
    <location>
        <begin position="20"/>
        <end position="179"/>
    </location>
</feature>
<name>A0A2N3N6K9_9PEZI</name>
<comment type="caution">
    <text evidence="2">The sequence shown here is derived from an EMBL/GenBank/DDBJ whole genome shotgun (WGS) entry which is preliminary data.</text>
</comment>
<dbReference type="EMBL" id="NLAX01000701">
    <property type="protein sequence ID" value="PKS08012.1"/>
    <property type="molecule type" value="Genomic_DNA"/>
</dbReference>
<evidence type="ECO:0000313" key="2">
    <source>
        <dbReference type="EMBL" id="PKS08012.1"/>
    </source>
</evidence>
<dbReference type="InParanoid" id="A0A2N3N6K9"/>
<dbReference type="VEuPathDB" id="FungiDB:jhhlp_006624"/>
<gene>
    <name evidence="2" type="ORF">jhhlp_006624</name>
</gene>
<dbReference type="Proteomes" id="UP000233524">
    <property type="component" value="Unassembled WGS sequence"/>
</dbReference>